<proteinExistence type="predicted"/>
<evidence type="ECO:0000259" key="7">
    <source>
        <dbReference type="Pfam" id="PF15951"/>
    </source>
</evidence>
<reference evidence="8" key="2">
    <citation type="submission" date="2020-05" db="UniProtKB">
        <authorList>
            <consortium name="EnsemblMetazoa"/>
        </authorList>
    </citation>
    <scope>IDENTIFICATION</scope>
    <source>
        <strain evidence="8">IAEA</strain>
    </source>
</reference>
<dbReference type="InterPro" id="IPR031867">
    <property type="entry name" value="MiT/TFE_N"/>
</dbReference>
<evidence type="ECO:0000256" key="1">
    <source>
        <dbReference type="ARBA" id="ARBA00004123"/>
    </source>
</evidence>
<name>A0A1B0BUQ2_9MUSC</name>
<dbReference type="GO" id="GO:0005634">
    <property type="term" value="C:nucleus"/>
    <property type="evidence" value="ECO:0007669"/>
    <property type="project" value="UniProtKB-SubCell"/>
</dbReference>
<evidence type="ECO:0000256" key="3">
    <source>
        <dbReference type="ARBA" id="ARBA00023125"/>
    </source>
</evidence>
<dbReference type="GO" id="GO:0000981">
    <property type="term" value="F:DNA-binding transcription factor activity, RNA polymerase II-specific"/>
    <property type="evidence" value="ECO:0007669"/>
    <property type="project" value="TreeGrafter"/>
</dbReference>
<dbReference type="Pfam" id="PF15951">
    <property type="entry name" value="MITF_TFEB_C_3_N"/>
    <property type="match status" value="1"/>
</dbReference>
<sequence length="260" mass="28322">MFGSKILYIVSYIYTFIQVRTVLENPTRYHVIQKQKYQVHQYLSESIKRFGWNRQPVANKNIGPLTYCRTADVEQRYNVKYPSDCNATQSANVNDPLSSMVAPHALLPNSGRSEEVSTKLIPASPYNIVGSNNNNKAHAIPLDVVNNINNINSSTASSNSLYMHSNKLRNRNCSSLSGGSTTSPLQSAPISPSLSSAASNSETAKKVPKNAKAITDITVLVATTPSTPLASNTASANEVFKQRSMATSSTVTMKALATYR</sequence>
<organism evidence="8 9">
    <name type="scientific">Glossina palpalis gambiensis</name>
    <dbReference type="NCBI Taxonomy" id="67801"/>
    <lineage>
        <taxon>Eukaryota</taxon>
        <taxon>Metazoa</taxon>
        <taxon>Ecdysozoa</taxon>
        <taxon>Arthropoda</taxon>
        <taxon>Hexapoda</taxon>
        <taxon>Insecta</taxon>
        <taxon>Pterygota</taxon>
        <taxon>Neoptera</taxon>
        <taxon>Endopterygota</taxon>
        <taxon>Diptera</taxon>
        <taxon>Brachycera</taxon>
        <taxon>Muscomorpha</taxon>
        <taxon>Hippoboscoidea</taxon>
        <taxon>Glossinidae</taxon>
        <taxon>Glossina</taxon>
    </lineage>
</organism>
<dbReference type="PANTHER" id="PTHR45776">
    <property type="entry name" value="MIP04163P"/>
    <property type="match status" value="1"/>
</dbReference>
<keyword evidence="4" id="KW-0804">Transcription</keyword>
<reference evidence="9" key="1">
    <citation type="submission" date="2015-01" db="EMBL/GenBank/DDBJ databases">
        <authorList>
            <person name="Aksoy S."/>
            <person name="Warren W."/>
            <person name="Wilson R.K."/>
        </authorList>
    </citation>
    <scope>NUCLEOTIDE SEQUENCE [LARGE SCALE GENOMIC DNA]</scope>
    <source>
        <strain evidence="9">IAEA</strain>
    </source>
</reference>
<dbReference type="EMBL" id="JXJN01020864">
    <property type="status" value="NOT_ANNOTATED_CDS"/>
    <property type="molecule type" value="Genomic_DNA"/>
</dbReference>
<dbReference type="VEuPathDB" id="VectorBase:GPPI041050"/>
<dbReference type="GO" id="GO:0000978">
    <property type="term" value="F:RNA polymerase II cis-regulatory region sequence-specific DNA binding"/>
    <property type="evidence" value="ECO:0007669"/>
    <property type="project" value="TreeGrafter"/>
</dbReference>
<feature type="compositionally biased region" description="Low complexity" evidence="6">
    <location>
        <begin position="174"/>
        <end position="201"/>
    </location>
</feature>
<evidence type="ECO:0000256" key="2">
    <source>
        <dbReference type="ARBA" id="ARBA00023015"/>
    </source>
</evidence>
<keyword evidence="9" id="KW-1185">Reference proteome</keyword>
<dbReference type="PANTHER" id="PTHR45776:SF2">
    <property type="entry name" value="MIP04163P"/>
    <property type="match status" value="1"/>
</dbReference>
<dbReference type="Proteomes" id="UP000092460">
    <property type="component" value="Unassembled WGS sequence"/>
</dbReference>
<feature type="domain" description="MiT/TFE transcription factors N-terminal" evidence="7">
    <location>
        <begin position="17"/>
        <end position="83"/>
    </location>
</feature>
<accession>A0A1B0BUQ2</accession>
<dbReference type="EnsemblMetazoa" id="GPPI041050-RA">
    <property type="protein sequence ID" value="GPPI041050-PA"/>
    <property type="gene ID" value="GPPI041050"/>
</dbReference>
<keyword evidence="5" id="KW-0539">Nucleus</keyword>
<keyword evidence="3" id="KW-0238">DNA-binding</keyword>
<evidence type="ECO:0000256" key="4">
    <source>
        <dbReference type="ARBA" id="ARBA00023163"/>
    </source>
</evidence>
<keyword evidence="2" id="KW-0805">Transcription regulation</keyword>
<protein>
    <recommendedName>
        <fullName evidence="7">MiT/TFE transcription factors N-terminal domain-containing protein</fullName>
    </recommendedName>
</protein>
<comment type="subcellular location">
    <subcellularLocation>
        <location evidence="1">Nucleus</location>
    </subcellularLocation>
</comment>
<evidence type="ECO:0000313" key="8">
    <source>
        <dbReference type="EnsemblMetazoa" id="GPPI041050-PA"/>
    </source>
</evidence>
<evidence type="ECO:0000313" key="9">
    <source>
        <dbReference type="Proteomes" id="UP000092460"/>
    </source>
</evidence>
<evidence type="ECO:0000256" key="6">
    <source>
        <dbReference type="SAM" id="MobiDB-lite"/>
    </source>
</evidence>
<dbReference type="AlphaFoldDB" id="A0A1B0BUQ2"/>
<feature type="region of interest" description="Disordered" evidence="6">
    <location>
        <begin position="172"/>
        <end position="208"/>
    </location>
</feature>
<evidence type="ECO:0000256" key="5">
    <source>
        <dbReference type="ARBA" id="ARBA00023242"/>
    </source>
</evidence>